<feature type="signal peptide" evidence="1">
    <location>
        <begin position="1"/>
        <end position="17"/>
    </location>
</feature>
<sequence length="513" mass="53090">MISHRLVVLVVASAALAGCQDAAGPSAPAASCDAVVGLELAPGETRGLSEAQARCFAVGARGAEYVLAGFDARALDASAGGPFAGGLSEPRYTIGDGAGGAAASQNLVAAEGGADHAVGDLRLNTAQAPGDPHARETPWRDGERFQVRPMVGTGTVPARVVKVVDGRFVLAVLEGDESGAARVLDQAETALEFLAAQGVPVLRGALGETVPVTSPGSGQLLILAAAWNPEQGAGATWSREDAGGARSLVWLNVNVRPGKGENFEMYDHASYRLKVLAHEMAHAWQVQHLRTAHGAPHAAPASAAWSIEGGADFLAMDLLRRYLGVGLTANWNWQDHLNPREAAAIYALEPADARGRLPWGYYDAASLLRDLQVRLMNAGLSADAAMAVVARGAVEGWYGDDGAGGACHGLVERVRGHLGAAWDPAEAVLTWTLTQAADDRTSNRALNNPVYRQVGGGAAYGWKPAAEVQAGRAGSSSFGQVSGGSFFVQVSGAGTVSATSDTPSIRWMIARTN</sequence>
<name>A0A6J4LW56_9BACT</name>
<protein>
    <submittedName>
        <fullName evidence="2">Uncharacterized protein</fullName>
    </submittedName>
</protein>
<reference evidence="2" key="1">
    <citation type="submission" date="2020-02" db="EMBL/GenBank/DDBJ databases">
        <authorList>
            <person name="Meier V. D."/>
        </authorList>
    </citation>
    <scope>NUCLEOTIDE SEQUENCE</scope>
    <source>
        <strain evidence="2">AVDCRST_MAG89</strain>
    </source>
</reference>
<keyword evidence="1" id="KW-0732">Signal</keyword>
<dbReference type="EMBL" id="CADCTV010000563">
    <property type="protein sequence ID" value="CAA9342530.1"/>
    <property type="molecule type" value="Genomic_DNA"/>
</dbReference>
<evidence type="ECO:0000256" key="1">
    <source>
        <dbReference type="SAM" id="SignalP"/>
    </source>
</evidence>
<feature type="chain" id="PRO_5026770226" evidence="1">
    <location>
        <begin position="18"/>
        <end position="513"/>
    </location>
</feature>
<gene>
    <name evidence="2" type="ORF">AVDCRST_MAG89-2683</name>
</gene>
<dbReference type="PROSITE" id="PS51257">
    <property type="entry name" value="PROKAR_LIPOPROTEIN"/>
    <property type="match status" value="1"/>
</dbReference>
<dbReference type="AlphaFoldDB" id="A0A6J4LW56"/>
<proteinExistence type="predicted"/>
<accession>A0A6J4LW56</accession>
<evidence type="ECO:0000313" key="2">
    <source>
        <dbReference type="EMBL" id="CAA9342530.1"/>
    </source>
</evidence>
<organism evidence="2">
    <name type="scientific">uncultured Gemmatimonadota bacterium</name>
    <dbReference type="NCBI Taxonomy" id="203437"/>
    <lineage>
        <taxon>Bacteria</taxon>
        <taxon>Pseudomonadati</taxon>
        <taxon>Gemmatimonadota</taxon>
        <taxon>environmental samples</taxon>
    </lineage>
</organism>